<dbReference type="InterPro" id="IPR000594">
    <property type="entry name" value="ThiF_NAD_FAD-bd"/>
</dbReference>
<dbReference type="AlphaFoldDB" id="A0A1G7BF02"/>
<reference evidence="3" key="1">
    <citation type="submission" date="2016-10" db="EMBL/GenBank/DDBJ databases">
        <authorList>
            <person name="Varghese N."/>
            <person name="Submissions S."/>
        </authorList>
    </citation>
    <scope>NUCLEOTIDE SEQUENCE [LARGE SCALE GENOMIC DNA]</scope>
    <source>
        <strain evidence="3">DSM 8987</strain>
    </source>
</reference>
<keyword evidence="3" id="KW-1185">Reference proteome</keyword>
<dbReference type="Pfam" id="PF00899">
    <property type="entry name" value="ThiF"/>
    <property type="match status" value="1"/>
</dbReference>
<dbReference type="NCBIfam" id="NF006395">
    <property type="entry name" value="PRK08644.1"/>
    <property type="match status" value="1"/>
</dbReference>
<dbReference type="STRING" id="57664.SAMN05661003_10615"/>
<dbReference type="GO" id="GO:0016779">
    <property type="term" value="F:nucleotidyltransferase activity"/>
    <property type="evidence" value="ECO:0007669"/>
    <property type="project" value="UniProtKB-KW"/>
</dbReference>
<dbReference type="InterPro" id="IPR035985">
    <property type="entry name" value="Ubiquitin-activating_enz"/>
</dbReference>
<gene>
    <name evidence="2" type="ORF">SAMN05661003_10615</name>
</gene>
<organism evidence="2 3">
    <name type="scientific">Desulfuromonas thiophila</name>
    <dbReference type="NCBI Taxonomy" id="57664"/>
    <lineage>
        <taxon>Bacteria</taxon>
        <taxon>Pseudomonadati</taxon>
        <taxon>Thermodesulfobacteriota</taxon>
        <taxon>Desulfuromonadia</taxon>
        <taxon>Desulfuromonadales</taxon>
        <taxon>Desulfuromonadaceae</taxon>
        <taxon>Desulfuromonas</taxon>
    </lineage>
</organism>
<keyword evidence="2" id="KW-0548">Nucleotidyltransferase</keyword>
<name>A0A1G7BF02_9BACT</name>
<dbReference type="GO" id="GO:0008641">
    <property type="term" value="F:ubiquitin-like modifier activating enzyme activity"/>
    <property type="evidence" value="ECO:0007669"/>
    <property type="project" value="InterPro"/>
</dbReference>
<dbReference type="Proteomes" id="UP000243205">
    <property type="component" value="Unassembled WGS sequence"/>
</dbReference>
<protein>
    <submittedName>
        <fullName evidence="2">Sulfur carrier protein ThiS adenylyltransferase</fullName>
    </submittedName>
</protein>
<sequence length="220" mass="22901">MSTASSVSASELDQLLIARHGASAVQRFKSATVGLAGAGGLGSVIAAALARLGIGTLIVADFDRVEAVNLGRQQYFIDQIGLPKVEALRANLQRIHPGVRIIAQPLRVSAANLLELFGTVDILVEAFDDPVAKADLTSTWLAACPQRPLVGASGMAGCGPANQIVTRRPFGHFYLCGDGHSAVETCGSLYASRVGIAAHHQAQAVVRLLLGLDPVEDCSP</sequence>
<dbReference type="InterPro" id="IPR012729">
    <property type="entry name" value="ThiF_fam2"/>
</dbReference>
<dbReference type="PANTHER" id="PTHR43267">
    <property type="entry name" value="TRNA THREONYLCARBAMOYLADENOSINE DEHYDRATASE"/>
    <property type="match status" value="1"/>
</dbReference>
<dbReference type="NCBIfam" id="TIGR02354">
    <property type="entry name" value="thiF_fam2"/>
    <property type="match status" value="1"/>
</dbReference>
<evidence type="ECO:0000313" key="3">
    <source>
        <dbReference type="Proteomes" id="UP000243205"/>
    </source>
</evidence>
<proteinExistence type="predicted"/>
<dbReference type="GO" id="GO:0061503">
    <property type="term" value="F:tRNA threonylcarbamoyladenosine dehydratase"/>
    <property type="evidence" value="ECO:0007669"/>
    <property type="project" value="TreeGrafter"/>
</dbReference>
<dbReference type="Gene3D" id="3.40.50.720">
    <property type="entry name" value="NAD(P)-binding Rossmann-like Domain"/>
    <property type="match status" value="1"/>
</dbReference>
<dbReference type="InterPro" id="IPR045886">
    <property type="entry name" value="ThiF/MoeB/HesA"/>
</dbReference>
<dbReference type="GO" id="GO:0061504">
    <property type="term" value="P:cyclic threonylcarbamoyladenosine biosynthetic process"/>
    <property type="evidence" value="ECO:0007669"/>
    <property type="project" value="TreeGrafter"/>
</dbReference>
<dbReference type="RefSeq" id="WP_171906352.1">
    <property type="nucleotide sequence ID" value="NZ_FNAQ01000006.1"/>
</dbReference>
<feature type="domain" description="THIF-type NAD/FAD binding fold" evidence="1">
    <location>
        <begin position="14"/>
        <end position="214"/>
    </location>
</feature>
<keyword evidence="2" id="KW-0808">Transferase</keyword>
<evidence type="ECO:0000313" key="2">
    <source>
        <dbReference type="EMBL" id="SDE25668.1"/>
    </source>
</evidence>
<evidence type="ECO:0000259" key="1">
    <source>
        <dbReference type="Pfam" id="PF00899"/>
    </source>
</evidence>
<accession>A0A1G7BF02</accession>
<dbReference type="PANTHER" id="PTHR43267:SF3">
    <property type="entry name" value="THIF PROTEIN"/>
    <property type="match status" value="1"/>
</dbReference>
<dbReference type="EMBL" id="FNAQ01000006">
    <property type="protein sequence ID" value="SDE25668.1"/>
    <property type="molecule type" value="Genomic_DNA"/>
</dbReference>
<dbReference type="SUPFAM" id="SSF69572">
    <property type="entry name" value="Activating enzymes of the ubiquitin-like proteins"/>
    <property type="match status" value="1"/>
</dbReference>